<feature type="domain" description="YhdP central" evidence="1">
    <location>
        <begin position="1"/>
        <end position="271"/>
    </location>
</feature>
<dbReference type="PANTHER" id="PTHR38690">
    <property type="entry name" value="PROTEASE-RELATED"/>
    <property type="match status" value="1"/>
</dbReference>
<name>A0A0F8ZGR5_9ZZZZ</name>
<evidence type="ECO:0000313" key="2">
    <source>
        <dbReference type="EMBL" id="KKK65629.1"/>
    </source>
</evidence>
<feature type="non-terminal residue" evidence="2">
    <location>
        <position position="272"/>
    </location>
</feature>
<dbReference type="InterPro" id="IPR011836">
    <property type="entry name" value="YhdP"/>
</dbReference>
<reference evidence="2" key="1">
    <citation type="journal article" date="2015" name="Nature">
        <title>Complex archaea that bridge the gap between prokaryotes and eukaryotes.</title>
        <authorList>
            <person name="Spang A."/>
            <person name="Saw J.H."/>
            <person name="Jorgensen S.L."/>
            <person name="Zaremba-Niedzwiedzka K."/>
            <person name="Martijn J."/>
            <person name="Lind A.E."/>
            <person name="van Eijk R."/>
            <person name="Schleper C."/>
            <person name="Guy L."/>
            <person name="Ettema T.J."/>
        </authorList>
    </citation>
    <scope>NUCLEOTIDE SEQUENCE</scope>
</reference>
<dbReference type="PANTHER" id="PTHR38690:SF1">
    <property type="entry name" value="PROTEASE"/>
    <property type="match status" value="1"/>
</dbReference>
<accession>A0A0F8ZGR5</accession>
<gene>
    <name evidence="2" type="ORF">LCGC14_2972230</name>
</gene>
<comment type="caution">
    <text evidence="2">The sequence shown here is derived from an EMBL/GenBank/DDBJ whole genome shotgun (WGS) entry which is preliminary data.</text>
</comment>
<dbReference type="EMBL" id="LAZR01060456">
    <property type="protein sequence ID" value="KKK65629.1"/>
    <property type="molecule type" value="Genomic_DNA"/>
</dbReference>
<organism evidence="2">
    <name type="scientific">marine sediment metagenome</name>
    <dbReference type="NCBI Taxonomy" id="412755"/>
    <lineage>
        <taxon>unclassified sequences</taxon>
        <taxon>metagenomes</taxon>
        <taxon>ecological metagenomes</taxon>
    </lineage>
</organism>
<protein>
    <recommendedName>
        <fullName evidence="1">YhdP central domain-containing protein</fullName>
    </recommendedName>
</protein>
<proteinExistence type="predicted"/>
<dbReference type="Pfam" id="PF13116">
    <property type="entry name" value="YhdP"/>
    <property type="match status" value="1"/>
</dbReference>
<sequence length="272" mass="30134">MKAKTVCFFCIRKLWQVCAITLVLLAVVVSVLKYTLPYANDYKGDLEGYLLDKFAVNLSIGAISASWHGKGPAIVLEEISFEDNKTSPIALTIAKASLELNIWETIKTWQLKSSYFVINGFHANVDMPSMLDSQSGDVSFEQKELIEGLFLGETGHFAVENSSLNFMLGDGKERRLILENIVWQNQPGQHLGSGSLAVPGISVGSFDARLALTGSTLETMLGDIYVQASNVDVSKWLAQYINTDKEQFNSDINLESWLSIENGLIKDVKVKW</sequence>
<evidence type="ECO:0000259" key="1">
    <source>
        <dbReference type="Pfam" id="PF13116"/>
    </source>
</evidence>
<dbReference type="AlphaFoldDB" id="A0A0F8ZGR5"/>
<dbReference type="InterPro" id="IPR025263">
    <property type="entry name" value="YhdP_central"/>
</dbReference>